<name>A0A7I9ZX90_9BACE</name>
<dbReference type="EMBL" id="BLLS01000001">
    <property type="protein sequence ID" value="GFH84753.1"/>
    <property type="molecule type" value="Genomic_DNA"/>
</dbReference>
<protein>
    <submittedName>
        <fullName evidence="1">Uncharacterized protein</fullName>
    </submittedName>
</protein>
<evidence type="ECO:0000313" key="2">
    <source>
        <dbReference type="Proteomes" id="UP000491181"/>
    </source>
</evidence>
<sequence length="49" mass="5875">MNKNKHKKNQLDLIKKAKYNQYLAKLKFCGIGKRNKLTLSYDEFVKKML</sequence>
<dbReference type="Proteomes" id="UP000491181">
    <property type="component" value="Unassembled WGS sequence"/>
</dbReference>
<evidence type="ECO:0000313" key="1">
    <source>
        <dbReference type="EMBL" id="GFH84753.1"/>
    </source>
</evidence>
<organism evidence="1 2">
    <name type="scientific">Bacteroides acidifaciens</name>
    <dbReference type="NCBI Taxonomy" id="85831"/>
    <lineage>
        <taxon>Bacteria</taxon>
        <taxon>Pseudomonadati</taxon>
        <taxon>Bacteroidota</taxon>
        <taxon>Bacteroidia</taxon>
        <taxon>Bacteroidales</taxon>
        <taxon>Bacteroidaceae</taxon>
        <taxon>Bacteroides</taxon>
    </lineage>
</organism>
<dbReference type="AlphaFoldDB" id="A0A7I9ZX90"/>
<comment type="caution">
    <text evidence="1">The sequence shown here is derived from an EMBL/GenBank/DDBJ whole genome shotgun (WGS) entry which is preliminary data.</text>
</comment>
<proteinExistence type="predicted"/>
<gene>
    <name evidence="1" type="ORF">IMSAGC001_00148</name>
</gene>
<accession>A0A7I9ZX90</accession>
<reference evidence="1 2" key="1">
    <citation type="journal article" date="2020" name="Microbiome">
        <title>Single-cell genomics of uncultured bacteria reveals dietary fiber responders in the mouse gut microbiota.</title>
        <authorList>
            <person name="Chijiiwa R."/>
            <person name="Hosokawa M."/>
            <person name="Kogawa M."/>
            <person name="Nishikawa Y."/>
            <person name="Ide K."/>
            <person name="Sakanashi C."/>
            <person name="Takahashi K."/>
            <person name="Takeyama H."/>
        </authorList>
    </citation>
    <scope>NUCLEOTIDE SEQUENCE [LARGE SCALE GENOMIC DNA]</scope>
    <source>
        <strain evidence="1">IMSAGC_001</strain>
    </source>
</reference>